<dbReference type="EMBL" id="CP103416">
    <property type="protein sequence ID" value="UVW36094.1"/>
    <property type="molecule type" value="Genomic_DNA"/>
</dbReference>
<evidence type="ECO:0000313" key="3">
    <source>
        <dbReference type="Proteomes" id="UP001059934"/>
    </source>
</evidence>
<proteinExistence type="predicted"/>
<accession>A0ABY5TS12</accession>
<protein>
    <recommendedName>
        <fullName evidence="4">Rap1a immunity protein domain-containing protein</fullName>
    </recommendedName>
</protein>
<reference evidence="2" key="1">
    <citation type="submission" date="2022-08" db="EMBL/GenBank/DDBJ databases">
        <title>Catabolic pathway analysis in culturable SAR92 clade bacteria reveals their overlooked roles in DMSP degradation in coastal seas.</title>
        <authorList>
            <person name="He X."/>
            <person name="Zhang X."/>
            <person name="Zhang Y."/>
        </authorList>
    </citation>
    <scope>NUCLEOTIDE SEQUENCE</scope>
    <source>
        <strain evidence="2">H455</strain>
    </source>
</reference>
<keyword evidence="3" id="KW-1185">Reference proteome</keyword>
<feature type="chain" id="PRO_5047233698" description="Rap1a immunity protein domain-containing protein" evidence="1">
    <location>
        <begin position="23"/>
        <end position="163"/>
    </location>
</feature>
<evidence type="ECO:0000256" key="1">
    <source>
        <dbReference type="SAM" id="SignalP"/>
    </source>
</evidence>
<sequence>MKSVIPLYLVGAIAVFCAAVTASSFTSNETPEAGEYALKGSLKASCEALKADPSSTEGSFCRYYIYGFIGVEQVIDRDPTEQLKADGSERPSFTQRAYRTRVGQFDERTKTTEILVRPFCVSPKESIETVIDLLAKHLPHSIDSLNMLRKSVYIGLITEYPCS</sequence>
<evidence type="ECO:0008006" key="4">
    <source>
        <dbReference type="Google" id="ProtNLM"/>
    </source>
</evidence>
<feature type="signal peptide" evidence="1">
    <location>
        <begin position="1"/>
        <end position="22"/>
    </location>
</feature>
<keyword evidence="1" id="KW-0732">Signal</keyword>
<evidence type="ECO:0000313" key="2">
    <source>
        <dbReference type="EMBL" id="UVW36094.1"/>
    </source>
</evidence>
<gene>
    <name evidence="2" type="ORF">NYF23_05645</name>
</gene>
<dbReference type="Proteomes" id="UP001059934">
    <property type="component" value="Chromosome"/>
</dbReference>
<name>A0ABY5TS12_9GAMM</name>
<organism evidence="2 3">
    <name type="scientific">SAR92 clade bacterium H455</name>
    <dbReference type="NCBI Taxonomy" id="2974818"/>
    <lineage>
        <taxon>Bacteria</taxon>
        <taxon>Pseudomonadati</taxon>
        <taxon>Pseudomonadota</taxon>
        <taxon>Gammaproteobacteria</taxon>
        <taxon>Cellvibrionales</taxon>
        <taxon>Porticoccaceae</taxon>
        <taxon>SAR92 clade</taxon>
    </lineage>
</organism>